<proteinExistence type="predicted"/>
<evidence type="ECO:0000256" key="1">
    <source>
        <dbReference type="SAM" id="MobiDB-lite"/>
    </source>
</evidence>
<feature type="region of interest" description="Disordered" evidence="1">
    <location>
        <begin position="188"/>
        <end position="224"/>
    </location>
</feature>
<organism evidence="2 3">
    <name type="scientific">Eiseniibacteriota bacterium</name>
    <dbReference type="NCBI Taxonomy" id="2212470"/>
    <lineage>
        <taxon>Bacteria</taxon>
        <taxon>Candidatus Eiseniibacteriota</taxon>
    </lineage>
</organism>
<evidence type="ECO:0000313" key="3">
    <source>
        <dbReference type="Proteomes" id="UP000320184"/>
    </source>
</evidence>
<accession>A0A538SHA7</accession>
<dbReference type="Proteomes" id="UP000320184">
    <property type="component" value="Unassembled WGS sequence"/>
</dbReference>
<name>A0A538SHA7_UNCEI</name>
<gene>
    <name evidence="2" type="ORF">E6K73_07225</name>
</gene>
<comment type="caution">
    <text evidence="2">The sequence shown here is derived from an EMBL/GenBank/DDBJ whole genome shotgun (WGS) entry which is preliminary data.</text>
</comment>
<dbReference type="EMBL" id="VBOT01000092">
    <property type="protein sequence ID" value="TMQ50758.1"/>
    <property type="molecule type" value="Genomic_DNA"/>
</dbReference>
<protein>
    <submittedName>
        <fullName evidence="2">Bacteriocin-protection protein</fullName>
    </submittedName>
</protein>
<dbReference type="AlphaFoldDB" id="A0A538SHA7"/>
<sequence>MGQVAASRPTRFRSPAAFRAWLAKHQDGRAELIVRCYKVHAREKGITYKQALDEALCFGWIDGVRRSLDDESFSVRFTPRKPRSIWSRVNIARARELEAEGRMTPRGLVAFRAREEARSGVYSFESRPVALAPPFERRLRANRRAWEFFQSQPPWYRRTCAFWVMSAKREETRASRLEVLIAYSARGTPVPPLARTPRQAPARARPAKSPSAPRRAAGERQPAR</sequence>
<evidence type="ECO:0000313" key="2">
    <source>
        <dbReference type="EMBL" id="TMQ50758.1"/>
    </source>
</evidence>
<feature type="compositionally biased region" description="Low complexity" evidence="1">
    <location>
        <begin position="195"/>
        <end position="215"/>
    </location>
</feature>
<dbReference type="Pfam" id="PF13376">
    <property type="entry name" value="OmdA"/>
    <property type="match status" value="1"/>
</dbReference>
<reference evidence="2 3" key="1">
    <citation type="journal article" date="2019" name="Nat. Microbiol.">
        <title>Mediterranean grassland soil C-N compound turnover is dependent on rainfall and depth, and is mediated by genomically divergent microorganisms.</title>
        <authorList>
            <person name="Diamond S."/>
            <person name="Andeer P.F."/>
            <person name="Li Z."/>
            <person name="Crits-Christoph A."/>
            <person name="Burstein D."/>
            <person name="Anantharaman K."/>
            <person name="Lane K.R."/>
            <person name="Thomas B.C."/>
            <person name="Pan C."/>
            <person name="Northen T.R."/>
            <person name="Banfield J.F."/>
        </authorList>
    </citation>
    <scope>NUCLEOTIDE SEQUENCE [LARGE SCALE GENOMIC DNA]</scope>
    <source>
        <strain evidence="2">WS_3</strain>
    </source>
</reference>